<dbReference type="CDD" id="cd18989">
    <property type="entry name" value="LGIC_ECD_cation"/>
    <property type="match status" value="1"/>
</dbReference>
<evidence type="ECO:0000259" key="6">
    <source>
        <dbReference type="Pfam" id="PF02931"/>
    </source>
</evidence>
<dbReference type="PRINTS" id="PR00252">
    <property type="entry name" value="NRIONCHANNEL"/>
</dbReference>
<evidence type="ECO:0000256" key="1">
    <source>
        <dbReference type="ARBA" id="ARBA00004141"/>
    </source>
</evidence>
<dbReference type="InterPro" id="IPR038050">
    <property type="entry name" value="Neuro_actylchol_rec"/>
</dbReference>
<dbReference type="Pfam" id="PF02931">
    <property type="entry name" value="Neur_chan_LBD"/>
    <property type="match status" value="1"/>
</dbReference>
<dbReference type="SUPFAM" id="SSF90112">
    <property type="entry name" value="Neurotransmitter-gated ion-channel transmembrane pore"/>
    <property type="match status" value="1"/>
</dbReference>
<feature type="domain" description="Neurotransmitter-gated ion-channel transmembrane" evidence="7">
    <location>
        <begin position="217"/>
        <end position="341"/>
    </location>
</feature>
<dbReference type="Pfam" id="PF02932">
    <property type="entry name" value="Neur_chan_memb"/>
    <property type="match status" value="1"/>
</dbReference>
<keyword evidence="2 5" id="KW-0812">Transmembrane</keyword>
<evidence type="ECO:0000256" key="3">
    <source>
        <dbReference type="ARBA" id="ARBA00022989"/>
    </source>
</evidence>
<gene>
    <name evidence="8" type="ORF">FSP39_007526</name>
</gene>
<evidence type="ECO:0000256" key="5">
    <source>
        <dbReference type="SAM" id="Phobius"/>
    </source>
</evidence>
<dbReference type="InterPro" id="IPR006201">
    <property type="entry name" value="Neur_channel"/>
</dbReference>
<feature type="domain" description="Neurotransmitter-gated ion-channel ligand-binding" evidence="6">
    <location>
        <begin position="10"/>
        <end position="209"/>
    </location>
</feature>
<evidence type="ECO:0000313" key="8">
    <source>
        <dbReference type="EMBL" id="KAK3101941.1"/>
    </source>
</evidence>
<evidence type="ECO:0000256" key="4">
    <source>
        <dbReference type="ARBA" id="ARBA00023136"/>
    </source>
</evidence>
<proteinExistence type="predicted"/>
<comment type="caution">
    <text evidence="8">The sequence shown here is derived from an EMBL/GenBank/DDBJ whole genome shotgun (WGS) entry which is preliminary data.</text>
</comment>
<organism evidence="8 9">
    <name type="scientific">Pinctada imbricata</name>
    <name type="common">Atlantic pearl-oyster</name>
    <name type="synonym">Pinctada martensii</name>
    <dbReference type="NCBI Taxonomy" id="66713"/>
    <lineage>
        <taxon>Eukaryota</taxon>
        <taxon>Metazoa</taxon>
        <taxon>Spiralia</taxon>
        <taxon>Lophotrochozoa</taxon>
        <taxon>Mollusca</taxon>
        <taxon>Bivalvia</taxon>
        <taxon>Autobranchia</taxon>
        <taxon>Pteriomorphia</taxon>
        <taxon>Pterioida</taxon>
        <taxon>Pterioidea</taxon>
        <taxon>Pteriidae</taxon>
        <taxon>Pinctada</taxon>
    </lineage>
</organism>
<evidence type="ECO:0000256" key="2">
    <source>
        <dbReference type="ARBA" id="ARBA00022692"/>
    </source>
</evidence>
<dbReference type="InterPro" id="IPR006029">
    <property type="entry name" value="Neurotrans-gated_channel_TM"/>
</dbReference>
<feature type="transmembrane region" description="Helical" evidence="5">
    <location>
        <begin position="278"/>
        <end position="299"/>
    </location>
</feature>
<feature type="transmembrane region" description="Helical" evidence="5">
    <location>
        <begin position="382"/>
        <end position="404"/>
    </location>
</feature>
<comment type="subcellular location">
    <subcellularLocation>
        <location evidence="1">Membrane</location>
        <topology evidence="1">Multi-pass membrane protein</topology>
    </subcellularLocation>
</comment>
<protein>
    <submittedName>
        <fullName evidence="8">Uncharacterized protein</fullName>
    </submittedName>
</protein>
<keyword evidence="3 5" id="KW-1133">Transmembrane helix</keyword>
<accession>A0AA89C119</accession>
<evidence type="ECO:0000313" key="9">
    <source>
        <dbReference type="Proteomes" id="UP001186944"/>
    </source>
</evidence>
<feature type="transmembrane region" description="Helical" evidence="5">
    <location>
        <begin position="212"/>
        <end position="235"/>
    </location>
</feature>
<feature type="transmembrane region" description="Helical" evidence="5">
    <location>
        <begin position="241"/>
        <end position="258"/>
    </location>
</feature>
<dbReference type="InterPro" id="IPR036734">
    <property type="entry name" value="Neur_chan_lig-bd_sf"/>
</dbReference>
<dbReference type="GO" id="GO:0004888">
    <property type="term" value="F:transmembrane signaling receptor activity"/>
    <property type="evidence" value="ECO:0007669"/>
    <property type="project" value="InterPro"/>
</dbReference>
<dbReference type="PANTHER" id="PTHR18945">
    <property type="entry name" value="NEUROTRANSMITTER GATED ION CHANNEL"/>
    <property type="match status" value="1"/>
</dbReference>
<dbReference type="Gene3D" id="2.70.170.10">
    <property type="entry name" value="Neurotransmitter-gated ion-channel ligand-binding domain"/>
    <property type="match status" value="1"/>
</dbReference>
<reference evidence="8" key="1">
    <citation type="submission" date="2019-08" db="EMBL/GenBank/DDBJ databases">
        <title>The improved chromosome-level genome for the pearl oyster Pinctada fucata martensii using PacBio sequencing and Hi-C.</title>
        <authorList>
            <person name="Zheng Z."/>
        </authorList>
    </citation>
    <scope>NUCLEOTIDE SEQUENCE</scope>
    <source>
        <strain evidence="8">ZZ-2019</strain>
        <tissue evidence="8">Adductor muscle</tissue>
    </source>
</reference>
<dbReference type="InterPro" id="IPR006202">
    <property type="entry name" value="Neur_chan_lig-bd"/>
</dbReference>
<dbReference type="Gene3D" id="1.20.58.390">
    <property type="entry name" value="Neurotransmitter-gated ion-channel transmembrane domain"/>
    <property type="match status" value="1"/>
</dbReference>
<evidence type="ECO:0000259" key="7">
    <source>
        <dbReference type="Pfam" id="PF02932"/>
    </source>
</evidence>
<dbReference type="GO" id="GO:0005230">
    <property type="term" value="F:extracellular ligand-gated monoatomic ion channel activity"/>
    <property type="evidence" value="ECO:0007669"/>
    <property type="project" value="InterPro"/>
</dbReference>
<dbReference type="SUPFAM" id="SSF63712">
    <property type="entry name" value="Nicotinic receptor ligand binding domain-like"/>
    <property type="match status" value="1"/>
</dbReference>
<keyword evidence="9" id="KW-1185">Reference proteome</keyword>
<dbReference type="EMBL" id="VSWD01000005">
    <property type="protein sequence ID" value="KAK3101941.1"/>
    <property type="molecule type" value="Genomic_DNA"/>
</dbReference>
<dbReference type="GO" id="GO:0016020">
    <property type="term" value="C:membrane"/>
    <property type="evidence" value="ECO:0007669"/>
    <property type="project" value="UniProtKB-SubCell"/>
</dbReference>
<name>A0AA89C119_PINIB</name>
<dbReference type="InterPro" id="IPR036719">
    <property type="entry name" value="Neuro-gated_channel_TM_sf"/>
</dbReference>
<dbReference type="AlphaFoldDB" id="A0AA89C119"/>
<dbReference type="Proteomes" id="UP001186944">
    <property type="component" value="Unassembled WGS sequence"/>
</dbReference>
<dbReference type="CDD" id="cd19051">
    <property type="entry name" value="LGIC_TM_cation"/>
    <property type="match status" value="1"/>
</dbReference>
<sequence length="405" mass="46465">MASTPLDVTNLNKDLMQNYDPRVRGTMDLNKVTAISIETFLTSIVDFEELSGKFSFVAYFIIQWQDDRLRWNTSEYNGVNNTSFFQSDVWHPLITPSQSSDEFKRFGFDWMQVTFVNNGLANWVPGDLYHSTCRPNVRLYPFDTQVCVVVFMLHGYTNKEIHLRTINSEVNLALYSRHGLWDLQNTRTYVEFKFGTIIEYHIEFTLKRESQFYVVGLILPIATMGILNLLVFLLPPESGERVGFSITVLLALAVFLTIASDSLPKTSKPSIPLICVKLYVDMVISSVIMLFTVVGLRMYHKEDRHPVPSCLATFARCCLCMYDKKDTRKRRYEGGEYTEQSISRNKNGSIIQNGNEKLHVCDIPATLEDIITWKDVAKAFDIVFFLLTFIAFALSHTSMIALIYS</sequence>
<keyword evidence="4 5" id="KW-0472">Membrane</keyword>